<organism evidence="1 2">
    <name type="scientific">Claviceps humidiphila</name>
    <dbReference type="NCBI Taxonomy" id="1294629"/>
    <lineage>
        <taxon>Eukaryota</taxon>
        <taxon>Fungi</taxon>
        <taxon>Dikarya</taxon>
        <taxon>Ascomycota</taxon>
        <taxon>Pezizomycotina</taxon>
        <taxon>Sordariomycetes</taxon>
        <taxon>Hypocreomycetidae</taxon>
        <taxon>Hypocreales</taxon>
        <taxon>Clavicipitaceae</taxon>
        <taxon>Claviceps</taxon>
    </lineage>
</organism>
<dbReference type="Proteomes" id="UP000732380">
    <property type="component" value="Unassembled WGS sequence"/>
</dbReference>
<sequence>MSLTIYGKEAQLSMQIRYDFIEVSRRTQSPKDRRTRVLFKFGGSISPAVIAGHPIYYPSRKWGNYEVLKKDLGITPGGCLGEFTRVRGKV</sequence>
<dbReference type="EMBL" id="SRQM01000241">
    <property type="protein sequence ID" value="KAG6115083.1"/>
    <property type="molecule type" value="Genomic_DNA"/>
</dbReference>
<name>A0A9P7Q0S4_9HYPO</name>
<evidence type="ECO:0000313" key="1">
    <source>
        <dbReference type="EMBL" id="KAG6115083.1"/>
    </source>
</evidence>
<reference evidence="1 2" key="1">
    <citation type="journal article" date="2020" name="bioRxiv">
        <title>Whole genome comparisons of ergot fungi reveals the divergence and evolution of species within the genus Claviceps are the result of varying mechanisms driving genome evolution and host range expansion.</title>
        <authorList>
            <person name="Wyka S.A."/>
            <person name="Mondo S.J."/>
            <person name="Liu M."/>
            <person name="Dettman J."/>
            <person name="Nalam V."/>
            <person name="Broders K.D."/>
        </authorList>
    </citation>
    <scope>NUCLEOTIDE SEQUENCE [LARGE SCALE GENOMIC DNA]</scope>
    <source>
        <strain evidence="1 2">LM576</strain>
    </source>
</reference>
<dbReference type="AlphaFoldDB" id="A0A9P7Q0S4"/>
<proteinExistence type="predicted"/>
<accession>A0A9P7Q0S4</accession>
<gene>
    <name evidence="1" type="ORF">E4U13_003054</name>
</gene>
<evidence type="ECO:0000313" key="2">
    <source>
        <dbReference type="Proteomes" id="UP000732380"/>
    </source>
</evidence>
<comment type="caution">
    <text evidence="1">The sequence shown here is derived from an EMBL/GenBank/DDBJ whole genome shotgun (WGS) entry which is preliminary data.</text>
</comment>
<protein>
    <submittedName>
        <fullName evidence="1">Uncharacterized protein</fullName>
    </submittedName>
</protein>
<keyword evidence="2" id="KW-1185">Reference proteome</keyword>